<dbReference type="AlphaFoldDB" id="A0AAD5IEI6"/>
<evidence type="ECO:0000313" key="5">
    <source>
        <dbReference type="Proteomes" id="UP001064489"/>
    </source>
</evidence>
<dbReference type="Proteomes" id="UP001064489">
    <property type="component" value="Chromosome 2"/>
</dbReference>
<dbReference type="PANTHER" id="PTHR31268">
    <property type="match status" value="1"/>
</dbReference>
<reference evidence="4" key="2">
    <citation type="submission" date="2023-02" db="EMBL/GenBank/DDBJ databases">
        <authorList>
            <person name="Swenson N.G."/>
            <person name="Wegrzyn J.L."/>
            <person name="Mcevoy S.L."/>
        </authorList>
    </citation>
    <scope>NUCLEOTIDE SEQUENCE</scope>
    <source>
        <strain evidence="4">91603</strain>
        <tissue evidence="4">Leaf</tissue>
    </source>
</reference>
<dbReference type="InterPro" id="IPR008811">
    <property type="entry name" value="Glycosyl_hydrolases_36"/>
</dbReference>
<sequence>MSSLKTQVKYVANFRIFQFEIPRYIYVWHALMGYWGGLVPDAAGTEKYNPTFRYPVQSPGNLSNMRDISMDCMDKYGVGTIDPSKASQFYDDLHKYLASQDMDGVKVDVQNILETISTGLGGRLKKKCYYRASDDYYPKNPTTQTLHIAAVAFNSVFLGEVVVPDWDMFYSLHCAAEYHAVARAVGGCGVYVSDKPGKHDFKILKRLVLAHGSVLRAKYPGRPTRDCLFSDPVMDGKRLLQKDVSGKISGKVFPADIEYFEEVSRKQWTGDCAVFSFNSGSLFRLSKEESFGVALTAMQCDVFAVSPIKVYNKKIEFAAMGLMNMYNSGGAVESVECISDSFSNCRILNKGRGGGSFGAYSSTKPKSCFVNSNNEDSKFSPQDKLLTVTIPSNTSL</sequence>
<organism evidence="4 5">
    <name type="scientific">Acer negundo</name>
    <name type="common">Box elder</name>
    <dbReference type="NCBI Taxonomy" id="4023"/>
    <lineage>
        <taxon>Eukaryota</taxon>
        <taxon>Viridiplantae</taxon>
        <taxon>Streptophyta</taxon>
        <taxon>Embryophyta</taxon>
        <taxon>Tracheophyta</taxon>
        <taxon>Spermatophyta</taxon>
        <taxon>Magnoliopsida</taxon>
        <taxon>eudicotyledons</taxon>
        <taxon>Gunneridae</taxon>
        <taxon>Pentapetalae</taxon>
        <taxon>rosids</taxon>
        <taxon>malvids</taxon>
        <taxon>Sapindales</taxon>
        <taxon>Sapindaceae</taxon>
        <taxon>Hippocastanoideae</taxon>
        <taxon>Acereae</taxon>
        <taxon>Acer</taxon>
    </lineage>
</organism>
<reference evidence="4" key="1">
    <citation type="journal article" date="2022" name="Plant J.">
        <title>Strategies of tolerance reflected in two North American maple genomes.</title>
        <authorList>
            <person name="McEvoy S.L."/>
            <person name="Sezen U.U."/>
            <person name="Trouern-Trend A."/>
            <person name="McMahon S.M."/>
            <person name="Schaberg P.G."/>
            <person name="Yang J."/>
            <person name="Wegrzyn J.L."/>
            <person name="Swenson N.G."/>
        </authorList>
    </citation>
    <scope>NUCLEOTIDE SEQUENCE</scope>
    <source>
        <strain evidence="4">91603</strain>
    </source>
</reference>
<dbReference type="InterPro" id="IPR017853">
    <property type="entry name" value="GH"/>
</dbReference>
<gene>
    <name evidence="4" type="ORF">LWI28_011022</name>
</gene>
<name>A0AAD5IEI6_ACENE</name>
<comment type="function">
    <text evidence="3">Transglycosidase operating by a ping-pong reaction mechanism. Involved in the synthesis of raffinose, a major soluble carbohydrate in seeds, roots and tubers.</text>
</comment>
<keyword evidence="5" id="KW-1185">Reference proteome</keyword>
<accession>A0AAD5IEI6</accession>
<dbReference type="SUPFAM" id="SSF51445">
    <property type="entry name" value="(Trans)glycosidases"/>
    <property type="match status" value="1"/>
</dbReference>
<dbReference type="EMBL" id="JAJSOW010000106">
    <property type="protein sequence ID" value="KAI9160732.1"/>
    <property type="molecule type" value="Genomic_DNA"/>
</dbReference>
<keyword evidence="2" id="KW-0119">Carbohydrate metabolism</keyword>
<dbReference type="Pfam" id="PF05691">
    <property type="entry name" value="Raffinose_syn"/>
    <property type="match status" value="2"/>
</dbReference>
<comment type="caution">
    <text evidence="4">The sequence shown here is derived from an EMBL/GenBank/DDBJ whole genome shotgun (WGS) entry which is preliminary data.</text>
</comment>
<protein>
    <submittedName>
        <fullName evidence="4">Uncharacterized protein</fullName>
    </submittedName>
</protein>
<evidence type="ECO:0000313" key="4">
    <source>
        <dbReference type="EMBL" id="KAI9160732.1"/>
    </source>
</evidence>
<proteinExistence type="inferred from homology"/>
<evidence type="ECO:0000256" key="3">
    <source>
        <dbReference type="ARBA" id="ARBA00025404"/>
    </source>
</evidence>
<evidence type="ECO:0000256" key="1">
    <source>
        <dbReference type="ARBA" id="ARBA00007240"/>
    </source>
</evidence>
<comment type="similarity">
    <text evidence="1">Belongs to the glycosyl hydrolases 36 family.</text>
</comment>
<dbReference type="PANTHER" id="PTHR31268:SF26">
    <property type="entry name" value="GALACTINOL--SUCROSE GALACTOSYLTRANSFERASE"/>
    <property type="match status" value="1"/>
</dbReference>
<evidence type="ECO:0000256" key="2">
    <source>
        <dbReference type="ARBA" id="ARBA00023277"/>
    </source>
</evidence>